<dbReference type="HAMAP" id="MF_01477">
    <property type="entry name" value="Iojap_RsfS"/>
    <property type="match status" value="1"/>
</dbReference>
<proteinExistence type="inferred from homology"/>
<dbReference type="OrthoDB" id="9793681at2"/>
<sequence>MNSDNLVKISVDALEEIKASDIKVLSVAKLTSMFDYIIIASASSSRQTKALADNIREKIKGAGGSILSLEGEQSGEWVLVDMGDVIVHIMLPETRKYYNLEALWMN</sequence>
<dbReference type="Proteomes" id="UP000199345">
    <property type="component" value="Unassembled WGS sequence"/>
</dbReference>
<keyword evidence="2" id="KW-0963">Cytoplasm</keyword>
<dbReference type="InterPro" id="IPR043519">
    <property type="entry name" value="NT_sf"/>
</dbReference>
<dbReference type="GO" id="GO:0043023">
    <property type="term" value="F:ribosomal large subunit binding"/>
    <property type="evidence" value="ECO:0007669"/>
    <property type="project" value="TreeGrafter"/>
</dbReference>
<dbReference type="AlphaFoldDB" id="A0A1I0CIV6"/>
<dbReference type="EMBL" id="FOIA01000015">
    <property type="protein sequence ID" value="SET19547.1"/>
    <property type="molecule type" value="Genomic_DNA"/>
</dbReference>
<dbReference type="RefSeq" id="WP_090658503.1">
    <property type="nucleotide sequence ID" value="NZ_FOIA01000015.1"/>
</dbReference>
<dbReference type="SUPFAM" id="SSF81301">
    <property type="entry name" value="Nucleotidyltransferase"/>
    <property type="match status" value="1"/>
</dbReference>
<name>A0A1I0CIV6_9PROT</name>
<reference evidence="4" key="1">
    <citation type="submission" date="2016-10" db="EMBL/GenBank/DDBJ databases">
        <authorList>
            <person name="Varghese N."/>
            <person name="Submissions S."/>
        </authorList>
    </citation>
    <scope>NUCLEOTIDE SEQUENCE [LARGE SCALE GENOMIC DNA]</scope>
    <source>
        <strain evidence="4">Nm71</strain>
    </source>
</reference>
<protein>
    <recommendedName>
        <fullName evidence="2">Ribosomal silencing factor RsfS</fullName>
    </recommendedName>
</protein>
<dbReference type="GO" id="GO:0042256">
    <property type="term" value="P:cytosolic ribosome assembly"/>
    <property type="evidence" value="ECO:0007669"/>
    <property type="project" value="UniProtKB-UniRule"/>
</dbReference>
<gene>
    <name evidence="2" type="primary">rsfS</name>
    <name evidence="3" type="ORF">SAMN05216326_1158</name>
</gene>
<dbReference type="Gene3D" id="3.30.460.10">
    <property type="entry name" value="Beta Polymerase, domain 2"/>
    <property type="match status" value="1"/>
</dbReference>
<keyword evidence="2" id="KW-0678">Repressor</keyword>
<evidence type="ECO:0000256" key="1">
    <source>
        <dbReference type="ARBA" id="ARBA00010574"/>
    </source>
</evidence>
<comment type="subcellular location">
    <subcellularLocation>
        <location evidence="2">Cytoplasm</location>
    </subcellularLocation>
</comment>
<comment type="subunit">
    <text evidence="2">Interacts with ribosomal protein uL14 (rplN).</text>
</comment>
<evidence type="ECO:0000313" key="4">
    <source>
        <dbReference type="Proteomes" id="UP000199345"/>
    </source>
</evidence>
<keyword evidence="2" id="KW-0810">Translation regulation</keyword>
<keyword evidence="4" id="KW-1185">Reference proteome</keyword>
<comment type="function">
    <text evidence="2">Functions as a ribosomal silencing factor. Interacts with ribosomal protein uL14 (rplN), blocking formation of intersubunit bridge B8. Prevents association of the 30S and 50S ribosomal subunits and the formation of functional ribosomes, thus repressing translation.</text>
</comment>
<dbReference type="GO" id="GO:0005737">
    <property type="term" value="C:cytoplasm"/>
    <property type="evidence" value="ECO:0007669"/>
    <property type="project" value="UniProtKB-SubCell"/>
</dbReference>
<accession>A0A1I0CIV6</accession>
<evidence type="ECO:0000256" key="2">
    <source>
        <dbReference type="HAMAP-Rule" id="MF_01477"/>
    </source>
</evidence>
<comment type="similarity">
    <text evidence="1 2">Belongs to the Iojap/RsfS family.</text>
</comment>
<organism evidence="3 4">
    <name type="scientific">Nitrosomonas marina</name>
    <dbReference type="NCBI Taxonomy" id="917"/>
    <lineage>
        <taxon>Bacteria</taxon>
        <taxon>Pseudomonadati</taxon>
        <taxon>Pseudomonadota</taxon>
        <taxon>Betaproteobacteria</taxon>
        <taxon>Nitrosomonadales</taxon>
        <taxon>Nitrosomonadaceae</taxon>
        <taxon>Nitrosomonas</taxon>
    </lineage>
</organism>
<dbReference type="InterPro" id="IPR004394">
    <property type="entry name" value="Iojap/RsfS/C7orf30"/>
</dbReference>
<dbReference type="NCBIfam" id="TIGR00090">
    <property type="entry name" value="rsfS_iojap_ybeB"/>
    <property type="match status" value="1"/>
</dbReference>
<dbReference type="PANTHER" id="PTHR21043:SF0">
    <property type="entry name" value="MITOCHONDRIAL ASSEMBLY OF RIBOSOMAL LARGE SUBUNIT PROTEIN 1"/>
    <property type="match status" value="1"/>
</dbReference>
<evidence type="ECO:0000313" key="3">
    <source>
        <dbReference type="EMBL" id="SET19547.1"/>
    </source>
</evidence>
<dbReference type="GO" id="GO:0090071">
    <property type="term" value="P:negative regulation of ribosome biogenesis"/>
    <property type="evidence" value="ECO:0007669"/>
    <property type="project" value="UniProtKB-UniRule"/>
</dbReference>
<dbReference type="Pfam" id="PF02410">
    <property type="entry name" value="RsfS"/>
    <property type="match status" value="1"/>
</dbReference>
<dbReference type="PANTHER" id="PTHR21043">
    <property type="entry name" value="IOJAP SUPERFAMILY ORTHOLOG"/>
    <property type="match status" value="1"/>
</dbReference>
<dbReference type="GO" id="GO:0017148">
    <property type="term" value="P:negative regulation of translation"/>
    <property type="evidence" value="ECO:0007669"/>
    <property type="project" value="UniProtKB-UniRule"/>
</dbReference>